<reference evidence="1" key="1">
    <citation type="submission" date="2020-03" db="EMBL/GenBank/DDBJ databases">
        <title>The deep terrestrial virosphere.</title>
        <authorList>
            <person name="Holmfeldt K."/>
            <person name="Nilsson E."/>
            <person name="Simone D."/>
            <person name="Lopez-Fernandez M."/>
            <person name="Wu X."/>
            <person name="de Brujin I."/>
            <person name="Lundin D."/>
            <person name="Andersson A."/>
            <person name="Bertilsson S."/>
            <person name="Dopson M."/>
        </authorList>
    </citation>
    <scope>NUCLEOTIDE SEQUENCE</scope>
    <source>
        <strain evidence="3">MM415A03241</strain>
        <strain evidence="2">MM415B01994</strain>
        <strain evidence="1">TM448A00866</strain>
    </source>
</reference>
<dbReference type="EMBL" id="MT141178">
    <property type="protein sequence ID" value="QJA55765.1"/>
    <property type="molecule type" value="Genomic_DNA"/>
</dbReference>
<proteinExistence type="predicted"/>
<dbReference type="EMBL" id="MT141867">
    <property type="protein sequence ID" value="QJA71362.1"/>
    <property type="molecule type" value="Genomic_DNA"/>
</dbReference>
<evidence type="ECO:0000313" key="1">
    <source>
        <dbReference type="EMBL" id="QJA48197.1"/>
    </source>
</evidence>
<evidence type="ECO:0000313" key="3">
    <source>
        <dbReference type="EMBL" id="QJA71362.1"/>
    </source>
</evidence>
<name>A0A6H1ZLK0_9ZZZZ</name>
<protein>
    <submittedName>
        <fullName evidence="1">Uncharacterized protein</fullName>
    </submittedName>
</protein>
<sequence>MTHPTEPILTKPAILQKIRSGVYDESEKLIRYGFHADTEIAKAANERLRLVRAGRV</sequence>
<accession>A0A6H1ZLK0</accession>
<evidence type="ECO:0000313" key="2">
    <source>
        <dbReference type="EMBL" id="QJA55765.1"/>
    </source>
</evidence>
<dbReference type="AlphaFoldDB" id="A0A6H1ZLK0"/>
<gene>
    <name evidence="3" type="ORF">MM415A03241_0004</name>
    <name evidence="2" type="ORF">MM415B01994_0014</name>
    <name evidence="1" type="ORF">TM448A00866_0012</name>
</gene>
<organism evidence="1">
    <name type="scientific">viral metagenome</name>
    <dbReference type="NCBI Taxonomy" id="1070528"/>
    <lineage>
        <taxon>unclassified sequences</taxon>
        <taxon>metagenomes</taxon>
        <taxon>organismal metagenomes</taxon>
    </lineage>
</organism>
<dbReference type="EMBL" id="MT144075">
    <property type="protein sequence ID" value="QJA48197.1"/>
    <property type="molecule type" value="Genomic_DNA"/>
</dbReference>